<reference evidence="1" key="2">
    <citation type="submission" date="2020-11" db="EMBL/GenBank/DDBJ databases">
        <authorList>
            <person name="McCartney M.A."/>
            <person name="Auch B."/>
            <person name="Kono T."/>
            <person name="Mallez S."/>
            <person name="Becker A."/>
            <person name="Gohl D.M."/>
            <person name="Silverstein K.A.T."/>
            <person name="Koren S."/>
            <person name="Bechman K.B."/>
            <person name="Herman A."/>
            <person name="Abrahante J.E."/>
            <person name="Garbe J."/>
        </authorList>
    </citation>
    <scope>NUCLEOTIDE SEQUENCE</scope>
    <source>
        <strain evidence="1">Duluth1</strain>
        <tissue evidence="1">Whole animal</tissue>
    </source>
</reference>
<dbReference type="EMBL" id="JAIWYP010000001">
    <property type="protein sequence ID" value="KAH3889003.1"/>
    <property type="molecule type" value="Genomic_DNA"/>
</dbReference>
<gene>
    <name evidence="1" type="ORF">DPMN_013049</name>
</gene>
<name>A0A9D4S3E7_DREPO</name>
<evidence type="ECO:0000313" key="1">
    <source>
        <dbReference type="EMBL" id="KAH3889003.1"/>
    </source>
</evidence>
<comment type="caution">
    <text evidence="1">The sequence shown here is derived from an EMBL/GenBank/DDBJ whole genome shotgun (WGS) entry which is preliminary data.</text>
</comment>
<organism evidence="1 2">
    <name type="scientific">Dreissena polymorpha</name>
    <name type="common">Zebra mussel</name>
    <name type="synonym">Mytilus polymorpha</name>
    <dbReference type="NCBI Taxonomy" id="45954"/>
    <lineage>
        <taxon>Eukaryota</taxon>
        <taxon>Metazoa</taxon>
        <taxon>Spiralia</taxon>
        <taxon>Lophotrochozoa</taxon>
        <taxon>Mollusca</taxon>
        <taxon>Bivalvia</taxon>
        <taxon>Autobranchia</taxon>
        <taxon>Heteroconchia</taxon>
        <taxon>Euheterodonta</taxon>
        <taxon>Imparidentia</taxon>
        <taxon>Neoheterodontei</taxon>
        <taxon>Myida</taxon>
        <taxon>Dreissenoidea</taxon>
        <taxon>Dreissenidae</taxon>
        <taxon>Dreissena</taxon>
    </lineage>
</organism>
<accession>A0A9D4S3E7</accession>
<reference evidence="1" key="1">
    <citation type="journal article" date="2019" name="bioRxiv">
        <title>The Genome of the Zebra Mussel, Dreissena polymorpha: A Resource for Invasive Species Research.</title>
        <authorList>
            <person name="McCartney M.A."/>
            <person name="Auch B."/>
            <person name="Kono T."/>
            <person name="Mallez S."/>
            <person name="Zhang Y."/>
            <person name="Obille A."/>
            <person name="Becker A."/>
            <person name="Abrahante J.E."/>
            <person name="Garbe J."/>
            <person name="Badalamenti J.P."/>
            <person name="Herman A."/>
            <person name="Mangelson H."/>
            <person name="Liachko I."/>
            <person name="Sullivan S."/>
            <person name="Sone E.D."/>
            <person name="Koren S."/>
            <person name="Silverstein K.A.T."/>
            <person name="Beckman K.B."/>
            <person name="Gohl D.M."/>
        </authorList>
    </citation>
    <scope>NUCLEOTIDE SEQUENCE</scope>
    <source>
        <strain evidence="1">Duluth1</strain>
        <tissue evidence="1">Whole animal</tissue>
    </source>
</reference>
<keyword evidence="2" id="KW-1185">Reference proteome</keyword>
<evidence type="ECO:0000313" key="2">
    <source>
        <dbReference type="Proteomes" id="UP000828390"/>
    </source>
</evidence>
<dbReference type="AlphaFoldDB" id="A0A9D4S3E7"/>
<proteinExistence type="predicted"/>
<protein>
    <submittedName>
        <fullName evidence="1">Uncharacterized protein</fullName>
    </submittedName>
</protein>
<dbReference type="Proteomes" id="UP000828390">
    <property type="component" value="Unassembled WGS sequence"/>
</dbReference>
<sequence>MTEVNFYKIQLGIDAKSINVLSKILKKEEAEIYMKLNMETHSILKTSANLSKFYEKYDKFTPSAIHSFPLFGKLSKVRNYQRQCTMVLKYLLKMCASECHRLQTNLAIWLNV</sequence>